<dbReference type="Proteomes" id="UP000002892">
    <property type="component" value="Chromosome"/>
</dbReference>
<dbReference type="KEGG" id="dai:Desaci_4106"/>
<dbReference type="HOGENOM" id="CLU_181373_0_0_9"/>
<name>I4DAZ5_DESAJ</name>
<gene>
    <name evidence="1" type="ordered locus">Desaci_4106</name>
</gene>
<protein>
    <submittedName>
        <fullName evidence="1">Uncharacterized protein</fullName>
    </submittedName>
</protein>
<dbReference type="RefSeq" id="WP_014828955.1">
    <property type="nucleotide sequence ID" value="NC_018068.1"/>
</dbReference>
<sequence>MSIWSNLSSKVNIDEEVLQLRALSCWILTELAKTDQEIAGYIQKYGVSSPEILEQQIKDKRVDGHPAWEDTIDWSNLQDYRKELLESLASSRGNKQNDD</sequence>
<proteinExistence type="predicted"/>
<accession>I4DAZ5</accession>
<dbReference type="OrthoDB" id="9932923at2"/>
<dbReference type="STRING" id="646529.Desaci_4106"/>
<dbReference type="EMBL" id="CP003639">
    <property type="protein sequence ID" value="AFM42969.1"/>
    <property type="molecule type" value="Genomic_DNA"/>
</dbReference>
<organism evidence="1 2">
    <name type="scientific">Desulfosporosinus acidiphilus (strain DSM 22704 / JCM 16185 / SJ4)</name>
    <dbReference type="NCBI Taxonomy" id="646529"/>
    <lineage>
        <taxon>Bacteria</taxon>
        <taxon>Bacillati</taxon>
        <taxon>Bacillota</taxon>
        <taxon>Clostridia</taxon>
        <taxon>Eubacteriales</taxon>
        <taxon>Desulfitobacteriaceae</taxon>
        <taxon>Desulfosporosinus</taxon>
    </lineage>
</organism>
<evidence type="ECO:0000313" key="1">
    <source>
        <dbReference type="EMBL" id="AFM42969.1"/>
    </source>
</evidence>
<keyword evidence="2" id="KW-1185">Reference proteome</keyword>
<dbReference type="AlphaFoldDB" id="I4DAZ5"/>
<evidence type="ECO:0000313" key="2">
    <source>
        <dbReference type="Proteomes" id="UP000002892"/>
    </source>
</evidence>
<reference evidence="1 2" key="1">
    <citation type="journal article" date="2012" name="J. Bacteriol.">
        <title>Complete genome sequences of Desulfosporosinus orientis DSM765T, Desulfosporosinus youngiae DSM17734T, Desulfosporosinus meridiei DSM13257T, and Desulfosporosinus acidiphilus DSM22704T.</title>
        <authorList>
            <person name="Pester M."/>
            <person name="Brambilla E."/>
            <person name="Alazard D."/>
            <person name="Rattei T."/>
            <person name="Weinmaier T."/>
            <person name="Han J."/>
            <person name="Lucas S."/>
            <person name="Lapidus A."/>
            <person name="Cheng J.F."/>
            <person name="Goodwin L."/>
            <person name="Pitluck S."/>
            <person name="Peters L."/>
            <person name="Ovchinnikova G."/>
            <person name="Teshima H."/>
            <person name="Detter J.C."/>
            <person name="Han C.S."/>
            <person name="Tapia R."/>
            <person name="Land M.L."/>
            <person name="Hauser L."/>
            <person name="Kyrpides N.C."/>
            <person name="Ivanova N.N."/>
            <person name="Pagani I."/>
            <person name="Huntmann M."/>
            <person name="Wei C.L."/>
            <person name="Davenport K.W."/>
            <person name="Daligault H."/>
            <person name="Chain P.S."/>
            <person name="Chen A."/>
            <person name="Mavromatis K."/>
            <person name="Markowitz V."/>
            <person name="Szeto E."/>
            <person name="Mikhailova N."/>
            <person name="Pati A."/>
            <person name="Wagner M."/>
            <person name="Woyke T."/>
            <person name="Ollivier B."/>
            <person name="Klenk H.P."/>
            <person name="Spring S."/>
            <person name="Loy A."/>
        </authorList>
    </citation>
    <scope>NUCLEOTIDE SEQUENCE [LARGE SCALE GENOMIC DNA]</scope>
    <source>
        <strain evidence="2">DSM 22704 / JCM 16185 / SJ4</strain>
    </source>
</reference>